<sequence length="444" mass="49632">MPAERTTSSTKSSEDARSSTFPLVVRYNGRSVAIPRHVNYQNAIKIIKRAFKALVAIEDSKICLFFKDIAIGDEKIEIPSETWETLVTDLRKIWIEISEDSHDLVQPLERSRIPAKKTTPKMTIHVEIPAGWRGKESNRISFSCTPSTKIAKIVEAAADHSGKDDLNWDLAYFIEGGADMDSTLEEVGIEDGFTFYPRPPQIGGKPVIYLFPPQFLAEVNVQLSLVPTWSFSALYPPTSIDEGGTQAVSWDVSATPDGTLKDKSSDLSISYLFWEAHTKSPHLLSPSPSRPSSPTIRSEFDPARACDWMTPPSSVVLPIKEVPQYLDVALKTLTLHTEARTSFITYWLPSLLKHSHVALRFLPQTAYENSAPLSVSPKPDVVTRIFMIFCGVSEDDERWNEARSRAGQEVTEVWKDAVGIDVERASDVSLFRVLEWGGMEVLYV</sequence>
<dbReference type="STRING" id="27342.A0A0H2S3H5"/>
<dbReference type="InParanoid" id="A0A0H2S3H5"/>
<keyword evidence="2" id="KW-1185">Reference proteome</keyword>
<evidence type="ECO:0000313" key="1">
    <source>
        <dbReference type="EMBL" id="KLO11501.1"/>
    </source>
</evidence>
<gene>
    <name evidence="1" type="ORF">SCHPADRAFT_905930</name>
</gene>
<dbReference type="Proteomes" id="UP000053477">
    <property type="component" value="Unassembled WGS sequence"/>
</dbReference>
<name>A0A0H2S3H5_9AGAM</name>
<proteinExistence type="predicted"/>
<dbReference type="AlphaFoldDB" id="A0A0H2S3H5"/>
<organism evidence="1 2">
    <name type="scientific">Schizopora paradoxa</name>
    <dbReference type="NCBI Taxonomy" id="27342"/>
    <lineage>
        <taxon>Eukaryota</taxon>
        <taxon>Fungi</taxon>
        <taxon>Dikarya</taxon>
        <taxon>Basidiomycota</taxon>
        <taxon>Agaricomycotina</taxon>
        <taxon>Agaricomycetes</taxon>
        <taxon>Hymenochaetales</taxon>
        <taxon>Schizoporaceae</taxon>
        <taxon>Schizopora</taxon>
    </lineage>
</organism>
<evidence type="ECO:0008006" key="3">
    <source>
        <dbReference type="Google" id="ProtNLM"/>
    </source>
</evidence>
<dbReference type="EMBL" id="KQ085998">
    <property type="protein sequence ID" value="KLO11501.1"/>
    <property type="molecule type" value="Genomic_DNA"/>
</dbReference>
<evidence type="ECO:0000313" key="2">
    <source>
        <dbReference type="Proteomes" id="UP000053477"/>
    </source>
</evidence>
<dbReference type="OrthoDB" id="428577at2759"/>
<accession>A0A0H2S3H5</accession>
<protein>
    <recommendedName>
        <fullName evidence="3">Ubiquitin-like domain-containing protein</fullName>
    </recommendedName>
</protein>
<reference evidence="1 2" key="1">
    <citation type="submission" date="2015-04" db="EMBL/GenBank/DDBJ databases">
        <title>Complete genome sequence of Schizopora paradoxa KUC8140, a cosmopolitan wood degrader in East Asia.</title>
        <authorList>
            <consortium name="DOE Joint Genome Institute"/>
            <person name="Min B."/>
            <person name="Park H."/>
            <person name="Jang Y."/>
            <person name="Kim J.-J."/>
            <person name="Kim K.H."/>
            <person name="Pangilinan J."/>
            <person name="Lipzen A."/>
            <person name="Riley R."/>
            <person name="Grigoriev I.V."/>
            <person name="Spatafora J.W."/>
            <person name="Choi I.-G."/>
        </authorList>
    </citation>
    <scope>NUCLEOTIDE SEQUENCE [LARGE SCALE GENOMIC DNA]</scope>
    <source>
        <strain evidence="1 2">KUC8140</strain>
    </source>
</reference>